<reference evidence="2" key="1">
    <citation type="submission" date="2023-06" db="EMBL/GenBank/DDBJ databases">
        <authorList>
            <person name="Kurt Z."/>
        </authorList>
    </citation>
    <scope>NUCLEOTIDE SEQUENCE</scope>
</reference>
<organism evidence="2">
    <name type="scientific">Hexamita inflata</name>
    <dbReference type="NCBI Taxonomy" id="28002"/>
    <lineage>
        <taxon>Eukaryota</taxon>
        <taxon>Metamonada</taxon>
        <taxon>Diplomonadida</taxon>
        <taxon>Hexamitidae</taxon>
        <taxon>Hexamitinae</taxon>
        <taxon>Hexamita</taxon>
    </lineage>
</organism>
<evidence type="ECO:0000313" key="2">
    <source>
        <dbReference type="EMBL" id="CAI9953618.1"/>
    </source>
</evidence>
<proteinExistence type="predicted"/>
<dbReference type="EMBL" id="CAXDID020000107">
    <property type="protein sequence ID" value="CAL6028459.1"/>
    <property type="molecule type" value="Genomic_DNA"/>
</dbReference>
<evidence type="ECO:0000313" key="4">
    <source>
        <dbReference type="EMBL" id="CAL6028459.1"/>
    </source>
</evidence>
<dbReference type="EMBL" id="CATOUU010000840">
    <property type="protein sequence ID" value="CAI9953617.1"/>
    <property type="molecule type" value="Genomic_DNA"/>
</dbReference>
<gene>
    <name evidence="3" type="ORF">HINF_LOCUS31816</name>
    <name evidence="4" type="ORF">HINF_LOCUS31817</name>
    <name evidence="1" type="ORF">HINF_LOCUS41262</name>
    <name evidence="2" type="ORF">HINF_LOCUS41263</name>
</gene>
<protein>
    <submittedName>
        <fullName evidence="3">Hypothetical_protein</fullName>
    </submittedName>
</protein>
<accession>A0AA86Q951</accession>
<reference evidence="3 5" key="2">
    <citation type="submission" date="2024-07" db="EMBL/GenBank/DDBJ databases">
        <authorList>
            <person name="Akdeniz Z."/>
        </authorList>
    </citation>
    <scope>NUCLEOTIDE SEQUENCE [LARGE SCALE GENOMIC DNA]</scope>
</reference>
<evidence type="ECO:0000313" key="3">
    <source>
        <dbReference type="EMBL" id="CAL6028457.1"/>
    </source>
</evidence>
<dbReference type="EMBL" id="CAXDID020000107">
    <property type="protein sequence ID" value="CAL6028457.1"/>
    <property type="molecule type" value="Genomic_DNA"/>
</dbReference>
<sequence>MQTVLDSLNIVIYFITFLSKYLITQNRKRLSIVLELTLCELQLDIAIKPIIQYQNIYLWVQKIRARGWITVSLTEQLLYEPALQGAVIVWINNIQIERFKLQAKQLKKLVNHQLQEGSGVRYTLQVQMSSFDSSMHSIQFRNCIYAIMLHLIPQKLWSLINSNSFVFAVLSLQMNYYWYFENIFGNRKDNSFICTCI</sequence>
<comment type="caution">
    <text evidence="2">The sequence shown here is derived from an EMBL/GenBank/DDBJ whole genome shotgun (WGS) entry which is preliminary data.</text>
</comment>
<keyword evidence="5" id="KW-1185">Reference proteome</keyword>
<evidence type="ECO:0000313" key="1">
    <source>
        <dbReference type="EMBL" id="CAI9953617.1"/>
    </source>
</evidence>
<evidence type="ECO:0000313" key="5">
    <source>
        <dbReference type="Proteomes" id="UP001642409"/>
    </source>
</evidence>
<dbReference type="Proteomes" id="UP001642409">
    <property type="component" value="Unassembled WGS sequence"/>
</dbReference>
<dbReference type="EMBL" id="CATOUU010000840">
    <property type="protein sequence ID" value="CAI9953618.1"/>
    <property type="molecule type" value="Genomic_DNA"/>
</dbReference>
<name>A0AA86Q951_9EUKA</name>
<dbReference type="AlphaFoldDB" id="A0AA86Q951"/>